<evidence type="ECO:0000313" key="9">
    <source>
        <dbReference type="EMBL" id="CAC5360562.1"/>
    </source>
</evidence>
<dbReference type="AlphaFoldDB" id="A0A6J8A597"/>
<dbReference type="SMART" id="SM00397">
    <property type="entry name" value="t_SNARE"/>
    <property type="match status" value="1"/>
</dbReference>
<dbReference type="CDD" id="cd15840">
    <property type="entry name" value="SNARE_Qa"/>
    <property type="match status" value="1"/>
</dbReference>
<dbReference type="PANTHER" id="PTHR19957">
    <property type="entry name" value="SYNTAXIN"/>
    <property type="match status" value="1"/>
</dbReference>
<feature type="transmembrane region" description="Helical" evidence="7">
    <location>
        <begin position="285"/>
        <end position="305"/>
    </location>
</feature>
<dbReference type="Proteomes" id="UP000507470">
    <property type="component" value="Unassembled WGS sequence"/>
</dbReference>
<keyword evidence="10" id="KW-1185">Reference proteome</keyword>
<dbReference type="GO" id="GO:0005484">
    <property type="term" value="F:SNAP receptor activity"/>
    <property type="evidence" value="ECO:0007669"/>
    <property type="project" value="InterPro"/>
</dbReference>
<evidence type="ECO:0000256" key="5">
    <source>
        <dbReference type="ARBA" id="ARBA00023136"/>
    </source>
</evidence>
<dbReference type="EMBL" id="CACVKT020000568">
    <property type="protein sequence ID" value="CAC5360562.1"/>
    <property type="molecule type" value="Genomic_DNA"/>
</dbReference>
<dbReference type="InterPro" id="IPR010989">
    <property type="entry name" value="SNARE"/>
</dbReference>
<dbReference type="GO" id="GO:0006887">
    <property type="term" value="P:exocytosis"/>
    <property type="evidence" value="ECO:0007669"/>
    <property type="project" value="TreeGrafter"/>
</dbReference>
<proteinExistence type="inferred from homology"/>
<keyword evidence="6" id="KW-0175">Coiled coil</keyword>
<dbReference type="GO" id="GO:0048278">
    <property type="term" value="P:vesicle docking"/>
    <property type="evidence" value="ECO:0007669"/>
    <property type="project" value="TreeGrafter"/>
</dbReference>
<dbReference type="PROSITE" id="PS50192">
    <property type="entry name" value="T_SNARE"/>
    <property type="match status" value="1"/>
</dbReference>
<dbReference type="GO" id="GO:0012505">
    <property type="term" value="C:endomembrane system"/>
    <property type="evidence" value="ECO:0007669"/>
    <property type="project" value="TreeGrafter"/>
</dbReference>
<dbReference type="InterPro" id="IPR006012">
    <property type="entry name" value="Syntaxin/epimorphin_CS"/>
</dbReference>
<organism evidence="9 10">
    <name type="scientific">Mytilus coruscus</name>
    <name type="common">Sea mussel</name>
    <dbReference type="NCBI Taxonomy" id="42192"/>
    <lineage>
        <taxon>Eukaryota</taxon>
        <taxon>Metazoa</taxon>
        <taxon>Spiralia</taxon>
        <taxon>Lophotrochozoa</taxon>
        <taxon>Mollusca</taxon>
        <taxon>Bivalvia</taxon>
        <taxon>Autobranchia</taxon>
        <taxon>Pteriomorphia</taxon>
        <taxon>Mytilida</taxon>
        <taxon>Mytiloidea</taxon>
        <taxon>Mytilidae</taxon>
        <taxon>Mytilinae</taxon>
        <taxon>Mytilus</taxon>
    </lineage>
</organism>
<keyword evidence="4 7" id="KW-1133">Transmembrane helix</keyword>
<comment type="similarity">
    <text evidence="2">Belongs to the syntaxin family.</text>
</comment>
<keyword evidence="3 7" id="KW-0812">Transmembrane</keyword>
<dbReference type="GO" id="GO:0031201">
    <property type="term" value="C:SNARE complex"/>
    <property type="evidence" value="ECO:0007669"/>
    <property type="project" value="TreeGrafter"/>
</dbReference>
<evidence type="ECO:0000259" key="8">
    <source>
        <dbReference type="PROSITE" id="PS50192"/>
    </source>
</evidence>
<evidence type="ECO:0000313" key="10">
    <source>
        <dbReference type="Proteomes" id="UP000507470"/>
    </source>
</evidence>
<dbReference type="OrthoDB" id="10255013at2759"/>
<evidence type="ECO:0000256" key="2">
    <source>
        <dbReference type="ARBA" id="ARBA00009063"/>
    </source>
</evidence>
<comment type="subcellular location">
    <subcellularLocation>
        <location evidence="1">Membrane</location>
        <topology evidence="1">Single-pass type IV membrane protein</topology>
    </subcellularLocation>
</comment>
<dbReference type="GO" id="GO:0005886">
    <property type="term" value="C:plasma membrane"/>
    <property type="evidence" value="ECO:0007669"/>
    <property type="project" value="TreeGrafter"/>
</dbReference>
<evidence type="ECO:0000256" key="6">
    <source>
        <dbReference type="SAM" id="Coils"/>
    </source>
</evidence>
<name>A0A6J8A597_MYTCO</name>
<reference evidence="9 10" key="1">
    <citation type="submission" date="2020-06" db="EMBL/GenBank/DDBJ databases">
        <authorList>
            <person name="Li R."/>
            <person name="Bekaert M."/>
        </authorList>
    </citation>
    <scope>NUCLEOTIDE SEQUENCE [LARGE SCALE GENOMIC DNA]</scope>
    <source>
        <strain evidence="10">wild</strain>
    </source>
</reference>
<dbReference type="InterPro" id="IPR006011">
    <property type="entry name" value="Syntaxin_N"/>
</dbReference>
<dbReference type="SUPFAM" id="SSF47661">
    <property type="entry name" value="t-snare proteins"/>
    <property type="match status" value="1"/>
</dbReference>
<sequence length="307" mass="35367">MVKDRLAELQEKHVAVLIEEVESSGDELAELPTGKFKRNWSGKKYSKKLAVNEFLEKMRIIEDNLKCLRRELDAINKLQTNLHFSPFKDDKEIHRMQEMGKNLLIRAGKLKTEIEDLPNTTSCKKESDMQQRVQNNHIERLMNMLRDLVIEFKTNQGKLIEKSKEMCLRQRAIVAGSTDENIEDEEVGELGQNQQVFTGNYISTLGRARRQLQSIKVRERELQELEGQISELNELFKTMQFLVTDQGTKIDTIETNVNQSVDYVQTAEKQLEVAVKHKRKYDKRVLCLVIVVIIGLAIIGVIIGVSV</sequence>
<feature type="coiled-coil region" evidence="6">
    <location>
        <begin position="205"/>
        <end position="235"/>
    </location>
</feature>
<dbReference type="InterPro" id="IPR045242">
    <property type="entry name" value="Syntaxin"/>
</dbReference>
<keyword evidence="5 7" id="KW-0472">Membrane</keyword>
<dbReference type="InterPro" id="IPR000727">
    <property type="entry name" value="T_SNARE_dom"/>
</dbReference>
<feature type="coiled-coil region" evidence="6">
    <location>
        <begin position="51"/>
        <end position="78"/>
    </location>
</feature>
<gene>
    <name evidence="9" type="ORF">MCOR_3001</name>
</gene>
<feature type="domain" description="T-SNARE coiled-coil homology" evidence="8">
    <location>
        <begin position="212"/>
        <end position="274"/>
    </location>
</feature>
<dbReference type="PROSITE" id="PS00914">
    <property type="entry name" value="SYNTAXIN"/>
    <property type="match status" value="1"/>
</dbReference>
<dbReference type="Gene3D" id="1.20.5.110">
    <property type="match status" value="1"/>
</dbReference>
<dbReference type="GO" id="GO:0006886">
    <property type="term" value="P:intracellular protein transport"/>
    <property type="evidence" value="ECO:0007669"/>
    <property type="project" value="InterPro"/>
</dbReference>
<accession>A0A6J8A597</accession>
<dbReference type="GO" id="GO:0000149">
    <property type="term" value="F:SNARE binding"/>
    <property type="evidence" value="ECO:0007669"/>
    <property type="project" value="TreeGrafter"/>
</dbReference>
<dbReference type="PANTHER" id="PTHR19957:SF307">
    <property type="entry name" value="PROTEIN SSO1-RELATED"/>
    <property type="match status" value="1"/>
</dbReference>
<protein>
    <submittedName>
        <fullName evidence="9">STX1A</fullName>
    </submittedName>
</protein>
<evidence type="ECO:0000256" key="4">
    <source>
        <dbReference type="ARBA" id="ARBA00022989"/>
    </source>
</evidence>
<dbReference type="Pfam" id="PF05739">
    <property type="entry name" value="SNARE"/>
    <property type="match status" value="1"/>
</dbReference>
<evidence type="ECO:0000256" key="1">
    <source>
        <dbReference type="ARBA" id="ARBA00004211"/>
    </source>
</evidence>
<evidence type="ECO:0000256" key="7">
    <source>
        <dbReference type="SAM" id="Phobius"/>
    </source>
</evidence>
<evidence type="ECO:0000256" key="3">
    <source>
        <dbReference type="ARBA" id="ARBA00022692"/>
    </source>
</evidence>
<dbReference type="Gene3D" id="1.20.58.70">
    <property type="match status" value="1"/>
</dbReference>
<dbReference type="GO" id="GO:0006906">
    <property type="term" value="P:vesicle fusion"/>
    <property type="evidence" value="ECO:0007669"/>
    <property type="project" value="TreeGrafter"/>
</dbReference>
<dbReference type="Pfam" id="PF00804">
    <property type="entry name" value="Syntaxin"/>
    <property type="match status" value="1"/>
</dbReference>